<dbReference type="AlphaFoldDB" id="A0A8H7TA48"/>
<dbReference type="InterPro" id="IPR036533">
    <property type="entry name" value="BAG_dom_sf"/>
</dbReference>
<accession>A0A8H7TA48</accession>
<feature type="compositionally biased region" description="Basic and acidic residues" evidence="1">
    <location>
        <begin position="620"/>
        <end position="629"/>
    </location>
</feature>
<dbReference type="GO" id="GO:0030674">
    <property type="term" value="F:protein-macromolecule adaptor activity"/>
    <property type="evidence" value="ECO:0007669"/>
    <property type="project" value="InterPro"/>
</dbReference>
<dbReference type="PROSITE" id="PS50053">
    <property type="entry name" value="UBIQUITIN_2"/>
    <property type="match status" value="1"/>
</dbReference>
<dbReference type="EMBL" id="JAFJYH010000196">
    <property type="protein sequence ID" value="KAG4416154.1"/>
    <property type="molecule type" value="Genomic_DNA"/>
</dbReference>
<dbReference type="Gene3D" id="3.10.20.90">
    <property type="entry name" value="Phosphatidylinositol 3-kinase Catalytic Subunit, Chain A, domain 1"/>
    <property type="match status" value="1"/>
</dbReference>
<feature type="domain" description="Ubiquitin-like" evidence="2">
    <location>
        <begin position="519"/>
        <end position="565"/>
    </location>
</feature>
<proteinExistence type="predicted"/>
<keyword evidence="4" id="KW-1185">Reference proteome</keyword>
<dbReference type="InterPro" id="IPR029071">
    <property type="entry name" value="Ubiquitin-like_domsf"/>
</dbReference>
<dbReference type="GO" id="GO:0042802">
    <property type="term" value="F:identical protein binding"/>
    <property type="evidence" value="ECO:0007669"/>
    <property type="project" value="InterPro"/>
</dbReference>
<dbReference type="SUPFAM" id="SSF54236">
    <property type="entry name" value="Ubiquitin-like"/>
    <property type="match status" value="1"/>
</dbReference>
<sequence>MPAERRKSSLESLDDSEVQDQLPAASVKEESKRFELWAKNIAALQDAQLPSSLEHRLRDDGSARGIVKKALLYLEEYLQIALSIASVERDNEVWDAPSSEDQPRDTSDQPESASSELKELGLAIQEGITNLFQLSMIIRKKPEKDEYLKASLTYTINPTADIVHVGDKYPPVKKKDKWLMERPGIAINRRRQYLLYRKEHQEKMEQIHTLKKEPVDFNIGGFLSYARTEYADSSKGKDGATDLLRTPLLPKDSLRVRAEYNQHFECPYCWRPQKVQDKNEWKQVKAGSTSESSNFETESTSSAIRDHATECPLCTVYGEKSQKINQSNQCDVSLKQFQEHVGRHMEQLLLSAIPQEEVDEDDGPASDDADSFDKVTVDSIDSGKYFPDAKVRIWTDRSESFRVKAQFMLVKVDKVHLHKTNGVKIAVPISKISYQDREYIEHVMKPSKTLEISTHGNENHMADVVETTREDTNEVGSEYPASSSSTAELDGDVLLINCGESIYPICFPANSIGDGLILVGDIRTSAATRLDVIRSDRIKMIFAGQQLKDNSATAREYGINNGSKIIAFSGPDPTNDDRSQSDAGDLDTTILRQKDAGAEKQEIPITTGHDLNAGPIESTLSKDDPEISLKHSTGGDLKKDDDSGGGGTFIGKKDKKKTKKMYHKEHSLTSFEEVCLAAKTDYESSASGKAAEAMVEQATREMNLDERNQKLPSFSSPLPEVKSSNEIPAPEAASTSDTEEYAFTTSAERERHRYKSAATGKDTPTSHPVEGSSGSIEPTHDPSPLPPPQPPGPQSPAMQLLGILSAHLHDVLIPPAERFITSPPYNPQEREQLHRRISEQIMNEFYLKVDRVETEGDTEARSLRKKLVREAQEVLNRMDNVMDLK</sequence>
<dbReference type="Gene3D" id="2.30.30.700">
    <property type="entry name" value="SLA1 homology domain 1"/>
    <property type="match status" value="1"/>
</dbReference>
<dbReference type="GO" id="GO:0051087">
    <property type="term" value="F:protein-folding chaperone binding"/>
    <property type="evidence" value="ECO:0007669"/>
    <property type="project" value="InterPro"/>
</dbReference>
<feature type="region of interest" description="Disordered" evidence="1">
    <location>
        <begin position="1"/>
        <end position="29"/>
    </location>
</feature>
<feature type="compositionally biased region" description="Polar residues" evidence="1">
    <location>
        <begin position="710"/>
        <end position="726"/>
    </location>
</feature>
<evidence type="ECO:0000256" key="1">
    <source>
        <dbReference type="SAM" id="MobiDB-lite"/>
    </source>
</evidence>
<protein>
    <recommendedName>
        <fullName evidence="2">Ubiquitin-like domain-containing protein</fullName>
    </recommendedName>
</protein>
<evidence type="ECO:0000313" key="4">
    <source>
        <dbReference type="Proteomes" id="UP000664132"/>
    </source>
</evidence>
<dbReference type="InterPro" id="IPR003103">
    <property type="entry name" value="BAG_domain"/>
</dbReference>
<name>A0A8H7TA48_9HELO</name>
<evidence type="ECO:0000259" key="2">
    <source>
        <dbReference type="PROSITE" id="PS50053"/>
    </source>
</evidence>
<dbReference type="Pfam" id="PF02179">
    <property type="entry name" value="BAG"/>
    <property type="match status" value="1"/>
</dbReference>
<dbReference type="PANTHER" id="PTHR35391:SF7">
    <property type="entry name" value="C2H2-TYPE DOMAIN-CONTAINING PROTEIN"/>
    <property type="match status" value="1"/>
</dbReference>
<dbReference type="Proteomes" id="UP000664132">
    <property type="component" value="Unassembled WGS sequence"/>
</dbReference>
<organism evidence="3 4">
    <name type="scientific">Cadophora malorum</name>
    <dbReference type="NCBI Taxonomy" id="108018"/>
    <lineage>
        <taxon>Eukaryota</taxon>
        <taxon>Fungi</taxon>
        <taxon>Dikarya</taxon>
        <taxon>Ascomycota</taxon>
        <taxon>Pezizomycotina</taxon>
        <taxon>Leotiomycetes</taxon>
        <taxon>Helotiales</taxon>
        <taxon>Ploettnerulaceae</taxon>
        <taxon>Cadophora</taxon>
    </lineage>
</organism>
<dbReference type="GO" id="GO:0008092">
    <property type="term" value="F:cytoskeletal protein binding"/>
    <property type="evidence" value="ECO:0007669"/>
    <property type="project" value="InterPro"/>
</dbReference>
<dbReference type="OrthoDB" id="6133115at2759"/>
<comment type="caution">
    <text evidence="3">The sequence shown here is derived from an EMBL/GenBank/DDBJ whole genome shotgun (WGS) entry which is preliminary data.</text>
</comment>
<dbReference type="InterPro" id="IPR000626">
    <property type="entry name" value="Ubiquitin-like_dom"/>
</dbReference>
<feature type="region of interest" description="Disordered" evidence="1">
    <location>
        <begin position="682"/>
        <end position="797"/>
    </location>
</feature>
<dbReference type="SUPFAM" id="SSF63491">
    <property type="entry name" value="BAG domain"/>
    <property type="match status" value="1"/>
</dbReference>
<feature type="region of interest" description="Disordered" evidence="1">
    <location>
        <begin position="594"/>
        <end position="664"/>
    </location>
</feature>
<reference evidence="3" key="1">
    <citation type="submission" date="2021-02" db="EMBL/GenBank/DDBJ databases">
        <title>Genome sequence Cadophora malorum strain M34.</title>
        <authorList>
            <person name="Stefanovic E."/>
            <person name="Vu D."/>
            <person name="Scully C."/>
            <person name="Dijksterhuis J."/>
            <person name="Roader J."/>
            <person name="Houbraken J."/>
        </authorList>
    </citation>
    <scope>NUCLEOTIDE SEQUENCE</scope>
    <source>
        <strain evidence="3">M34</strain>
    </source>
</reference>
<dbReference type="PANTHER" id="PTHR35391">
    <property type="entry name" value="C2H2-TYPE DOMAIN-CONTAINING PROTEIN-RELATED"/>
    <property type="match status" value="1"/>
</dbReference>
<feature type="compositionally biased region" description="Basic and acidic residues" evidence="1">
    <location>
        <begin position="698"/>
        <end position="709"/>
    </location>
</feature>
<feature type="compositionally biased region" description="Basic residues" evidence="1">
    <location>
        <begin position="653"/>
        <end position="663"/>
    </location>
</feature>
<evidence type="ECO:0000313" key="3">
    <source>
        <dbReference type="EMBL" id="KAG4416154.1"/>
    </source>
</evidence>
<feature type="compositionally biased region" description="Pro residues" evidence="1">
    <location>
        <begin position="781"/>
        <end position="794"/>
    </location>
</feature>
<dbReference type="Pfam" id="PF03983">
    <property type="entry name" value="SHD1"/>
    <property type="match status" value="1"/>
</dbReference>
<dbReference type="InterPro" id="IPR007131">
    <property type="entry name" value="SHD1"/>
</dbReference>
<gene>
    <name evidence="3" type="ORF">IFR04_010736</name>
</gene>
<feature type="compositionally biased region" description="Polar residues" evidence="1">
    <location>
        <begin position="762"/>
        <end position="776"/>
    </location>
</feature>
<dbReference type="GO" id="GO:0043130">
    <property type="term" value="F:ubiquitin binding"/>
    <property type="evidence" value="ECO:0007669"/>
    <property type="project" value="InterPro"/>
</dbReference>
<feature type="region of interest" description="Disordered" evidence="1">
    <location>
        <begin position="93"/>
        <end position="116"/>
    </location>
</feature>
<dbReference type="Gene3D" id="1.20.58.120">
    <property type="entry name" value="BAG domain"/>
    <property type="match status" value="1"/>
</dbReference>